<name>A0A5B7DM61_PORTR</name>
<organism evidence="2 3">
    <name type="scientific">Portunus trituberculatus</name>
    <name type="common">Swimming crab</name>
    <name type="synonym">Neptunus trituberculatus</name>
    <dbReference type="NCBI Taxonomy" id="210409"/>
    <lineage>
        <taxon>Eukaryota</taxon>
        <taxon>Metazoa</taxon>
        <taxon>Ecdysozoa</taxon>
        <taxon>Arthropoda</taxon>
        <taxon>Crustacea</taxon>
        <taxon>Multicrustacea</taxon>
        <taxon>Malacostraca</taxon>
        <taxon>Eumalacostraca</taxon>
        <taxon>Eucarida</taxon>
        <taxon>Decapoda</taxon>
        <taxon>Pleocyemata</taxon>
        <taxon>Brachyura</taxon>
        <taxon>Eubrachyura</taxon>
        <taxon>Portunoidea</taxon>
        <taxon>Portunidae</taxon>
        <taxon>Portuninae</taxon>
        <taxon>Portunus</taxon>
    </lineage>
</organism>
<evidence type="ECO:0000313" key="3">
    <source>
        <dbReference type="Proteomes" id="UP000324222"/>
    </source>
</evidence>
<dbReference type="EMBL" id="VSRR010001063">
    <property type="protein sequence ID" value="MPC22217.1"/>
    <property type="molecule type" value="Genomic_DNA"/>
</dbReference>
<protein>
    <submittedName>
        <fullName evidence="2">Uncharacterized protein</fullName>
    </submittedName>
</protein>
<dbReference type="Proteomes" id="UP000324222">
    <property type="component" value="Unassembled WGS sequence"/>
</dbReference>
<evidence type="ECO:0000313" key="2">
    <source>
        <dbReference type="EMBL" id="MPC22217.1"/>
    </source>
</evidence>
<keyword evidence="3" id="KW-1185">Reference proteome</keyword>
<evidence type="ECO:0000256" key="1">
    <source>
        <dbReference type="SAM" id="MobiDB-lite"/>
    </source>
</evidence>
<gene>
    <name evidence="2" type="ORF">E2C01_015227</name>
</gene>
<proteinExistence type="predicted"/>
<accession>A0A5B7DM61</accession>
<dbReference type="AlphaFoldDB" id="A0A5B7DM61"/>
<sequence length="79" mass="9099">MVEARRQMPRMTPASEMVGSERPNVGGFPATGNTGFHVNVMEEVRFGVRARKKRRGWELRASPKEEEEELWRLDSVVLE</sequence>
<feature type="region of interest" description="Disordered" evidence="1">
    <location>
        <begin position="1"/>
        <end position="34"/>
    </location>
</feature>
<reference evidence="2 3" key="1">
    <citation type="submission" date="2019-05" db="EMBL/GenBank/DDBJ databases">
        <title>Another draft genome of Portunus trituberculatus and its Hox gene families provides insights of decapod evolution.</title>
        <authorList>
            <person name="Jeong J.-H."/>
            <person name="Song I."/>
            <person name="Kim S."/>
            <person name="Choi T."/>
            <person name="Kim D."/>
            <person name="Ryu S."/>
            <person name="Kim W."/>
        </authorList>
    </citation>
    <scope>NUCLEOTIDE SEQUENCE [LARGE SCALE GENOMIC DNA]</scope>
    <source>
        <tissue evidence="2">Muscle</tissue>
    </source>
</reference>
<comment type="caution">
    <text evidence="2">The sequence shown here is derived from an EMBL/GenBank/DDBJ whole genome shotgun (WGS) entry which is preliminary data.</text>
</comment>